<dbReference type="AlphaFoldDB" id="A0AAV5T2Q2"/>
<proteinExistence type="predicted"/>
<comment type="caution">
    <text evidence="1">The sequence shown here is derived from an EMBL/GenBank/DDBJ whole genome shotgun (WGS) entry which is preliminary data.</text>
</comment>
<organism evidence="1 2">
    <name type="scientific">Pristionchus entomophagus</name>
    <dbReference type="NCBI Taxonomy" id="358040"/>
    <lineage>
        <taxon>Eukaryota</taxon>
        <taxon>Metazoa</taxon>
        <taxon>Ecdysozoa</taxon>
        <taxon>Nematoda</taxon>
        <taxon>Chromadorea</taxon>
        <taxon>Rhabditida</taxon>
        <taxon>Rhabditina</taxon>
        <taxon>Diplogasteromorpha</taxon>
        <taxon>Diplogasteroidea</taxon>
        <taxon>Neodiplogasteridae</taxon>
        <taxon>Pristionchus</taxon>
    </lineage>
</organism>
<gene>
    <name evidence="1" type="ORF">PENTCL1PPCAC_9308</name>
</gene>
<accession>A0AAV5T2Q2</accession>
<feature type="non-terminal residue" evidence="1">
    <location>
        <position position="1"/>
    </location>
</feature>
<keyword evidence="2" id="KW-1185">Reference proteome</keyword>
<name>A0AAV5T2Q2_9BILA</name>
<sequence>VDEGDLDWLPSQPLALLLHATGSRSLARIAPSIGRHIACVEGLLRDDWSGQRNRVVVVARIDDLHGMGLHVGSWVVLLQLLHGSLGMLQRLRGEHVR</sequence>
<evidence type="ECO:0000313" key="1">
    <source>
        <dbReference type="EMBL" id="GMS87133.1"/>
    </source>
</evidence>
<reference evidence="1" key="1">
    <citation type="submission" date="2023-10" db="EMBL/GenBank/DDBJ databases">
        <title>Genome assembly of Pristionchus species.</title>
        <authorList>
            <person name="Yoshida K."/>
            <person name="Sommer R.J."/>
        </authorList>
    </citation>
    <scope>NUCLEOTIDE SEQUENCE</scope>
    <source>
        <strain evidence="1">RS0144</strain>
    </source>
</reference>
<evidence type="ECO:0000313" key="2">
    <source>
        <dbReference type="Proteomes" id="UP001432027"/>
    </source>
</evidence>
<feature type="non-terminal residue" evidence="1">
    <location>
        <position position="97"/>
    </location>
</feature>
<dbReference type="EMBL" id="BTSX01000002">
    <property type="protein sequence ID" value="GMS87133.1"/>
    <property type="molecule type" value="Genomic_DNA"/>
</dbReference>
<dbReference type="Proteomes" id="UP001432027">
    <property type="component" value="Unassembled WGS sequence"/>
</dbReference>
<protein>
    <submittedName>
        <fullName evidence="1">Uncharacterized protein</fullName>
    </submittedName>
</protein>